<evidence type="ECO:0000313" key="1">
    <source>
        <dbReference type="EMBL" id="SEO38716.1"/>
    </source>
</evidence>
<keyword evidence="2" id="KW-1185">Reference proteome</keyword>
<organism evidence="1 2">
    <name type="scientific">Halogranum amylolyticum</name>
    <dbReference type="NCBI Taxonomy" id="660520"/>
    <lineage>
        <taxon>Archaea</taxon>
        <taxon>Methanobacteriati</taxon>
        <taxon>Methanobacteriota</taxon>
        <taxon>Stenosarchaea group</taxon>
        <taxon>Halobacteria</taxon>
        <taxon>Halobacteriales</taxon>
        <taxon>Haloferacaceae</taxon>
    </lineage>
</organism>
<sequence length="60" mass="7163">MYTIEWGERSRLAISVGHDLKEKYGLGYYERRPLWSVARLPKKRRLSRGVRFPLSRRSLA</sequence>
<gene>
    <name evidence="1" type="ORF">SAMN04487948_102177</name>
</gene>
<proteinExistence type="predicted"/>
<accession>A0A1H8PA75</accession>
<dbReference type="EMBL" id="FODV01000002">
    <property type="protein sequence ID" value="SEO38716.1"/>
    <property type="molecule type" value="Genomic_DNA"/>
</dbReference>
<evidence type="ECO:0000313" key="2">
    <source>
        <dbReference type="Proteomes" id="UP000199126"/>
    </source>
</evidence>
<dbReference type="AlphaFoldDB" id="A0A1H8PA75"/>
<reference evidence="2" key="1">
    <citation type="submission" date="2016-10" db="EMBL/GenBank/DDBJ databases">
        <authorList>
            <person name="Varghese N."/>
            <person name="Submissions S."/>
        </authorList>
    </citation>
    <scope>NUCLEOTIDE SEQUENCE [LARGE SCALE GENOMIC DNA]</scope>
    <source>
        <strain evidence="2">CGMCC 1.10121</strain>
    </source>
</reference>
<protein>
    <submittedName>
        <fullName evidence="1">Uncharacterized protein</fullName>
    </submittedName>
</protein>
<dbReference type="Proteomes" id="UP000199126">
    <property type="component" value="Unassembled WGS sequence"/>
</dbReference>
<name>A0A1H8PA75_9EURY</name>